<organism evidence="1 2">
    <name type="scientific">Aphis craccivora</name>
    <name type="common">Cowpea aphid</name>
    <dbReference type="NCBI Taxonomy" id="307492"/>
    <lineage>
        <taxon>Eukaryota</taxon>
        <taxon>Metazoa</taxon>
        <taxon>Ecdysozoa</taxon>
        <taxon>Arthropoda</taxon>
        <taxon>Hexapoda</taxon>
        <taxon>Insecta</taxon>
        <taxon>Pterygota</taxon>
        <taxon>Neoptera</taxon>
        <taxon>Paraneoptera</taxon>
        <taxon>Hemiptera</taxon>
        <taxon>Sternorrhyncha</taxon>
        <taxon>Aphidomorpha</taxon>
        <taxon>Aphidoidea</taxon>
        <taxon>Aphididae</taxon>
        <taxon>Aphidini</taxon>
        <taxon>Aphis</taxon>
        <taxon>Aphis</taxon>
    </lineage>
</organism>
<proteinExistence type="predicted"/>
<dbReference type="Proteomes" id="UP000478052">
    <property type="component" value="Unassembled WGS sequence"/>
</dbReference>
<keyword evidence="2" id="KW-1185">Reference proteome</keyword>
<name>A0A6G0XSX2_APHCR</name>
<sequence>MISYPFNIDPVNVIETSSEDKMTSDTEGDRHHKRVAVLKSEIKEKPKDDFYMPNNRMLITQKLLLGFDINTPLKYCPLCDYVSMEKLKRHMTRMHSNSMQAPVGENIDKLLSLESKSCKLVRLSMVRELMGGKLWRDLNVRKALHRLFQMLQIKLWQGNWLIPGVPTVDHLSPYVKKEYLDDFYEQMEAEIYDDVRYDEKTIHPPILTTETTATTSVATTITTTTIKDTKVTERQTLDDSVDDILENLPLTESKHVYDFMIYKKNKRCLNTASAAVNVDKCRLLAFDVANTLAARLFNAGLQNQLATDHPLLCLYRNVLNSTHPTQPETIDNYLATASRVLRYVQDKCNRENVPVHHWVVLLQKPDYIIEYLER</sequence>
<dbReference type="OrthoDB" id="10424863at2759"/>
<evidence type="ECO:0000313" key="1">
    <source>
        <dbReference type="EMBL" id="KAF0743529.1"/>
    </source>
</evidence>
<dbReference type="EMBL" id="VUJU01007578">
    <property type="protein sequence ID" value="KAF0743529.1"/>
    <property type="molecule type" value="Genomic_DNA"/>
</dbReference>
<gene>
    <name evidence="1" type="ORF">FWK35_00028422</name>
</gene>
<dbReference type="AlphaFoldDB" id="A0A6G0XSX2"/>
<comment type="caution">
    <text evidence="1">The sequence shown here is derived from an EMBL/GenBank/DDBJ whole genome shotgun (WGS) entry which is preliminary data.</text>
</comment>
<accession>A0A6G0XSX2</accession>
<reference evidence="1 2" key="1">
    <citation type="submission" date="2019-08" db="EMBL/GenBank/DDBJ databases">
        <title>Whole genome of Aphis craccivora.</title>
        <authorList>
            <person name="Voronova N.V."/>
            <person name="Shulinski R.S."/>
            <person name="Bandarenka Y.V."/>
            <person name="Zhorov D.G."/>
            <person name="Warner D."/>
        </authorList>
    </citation>
    <scope>NUCLEOTIDE SEQUENCE [LARGE SCALE GENOMIC DNA]</scope>
    <source>
        <strain evidence="1">180601</strain>
        <tissue evidence="1">Whole Body</tissue>
    </source>
</reference>
<protein>
    <submittedName>
        <fullName evidence="1">Uncharacterized protein</fullName>
    </submittedName>
</protein>
<evidence type="ECO:0000313" key="2">
    <source>
        <dbReference type="Proteomes" id="UP000478052"/>
    </source>
</evidence>